<dbReference type="NCBIfam" id="NF045597">
    <property type="entry name" value="TudS_rel_CD3072"/>
    <property type="match status" value="1"/>
</dbReference>
<name>A0A6N7Q080_9BACT</name>
<proteinExistence type="predicted"/>
<protein>
    <submittedName>
        <fullName evidence="1">DUF523 domain-containing protein</fullName>
    </submittedName>
</protein>
<dbReference type="OrthoDB" id="5420310at2"/>
<sequence>MSETSMTGRIGRIKGSISDARSGRLMFVSHCILNQNACVRGLASQPAVIREIVDLLLENEVAFFQMPCPEVSYIGSQRWGQTKQMYGSPMFRRHCRKIAEYVCDQAQTYLDNGHDVIGFVMRDGSPTCGLRCAAVSADEEQVWGGMVWNACPLQRFGDTPGVFTEELMAEREQRGLTRVRLLSLPEVEEAGSFQERLEEIRNAIQGTAAVSPTG</sequence>
<dbReference type="RefSeq" id="WP_153824302.1">
    <property type="nucleotide sequence ID" value="NZ_WJIE01000018.1"/>
</dbReference>
<evidence type="ECO:0000313" key="1">
    <source>
        <dbReference type="EMBL" id="MRG97519.1"/>
    </source>
</evidence>
<keyword evidence="2" id="KW-1185">Reference proteome</keyword>
<organism evidence="1 2">
    <name type="scientific">Polyangium spumosum</name>
    <dbReference type="NCBI Taxonomy" id="889282"/>
    <lineage>
        <taxon>Bacteria</taxon>
        <taxon>Pseudomonadati</taxon>
        <taxon>Myxococcota</taxon>
        <taxon>Polyangia</taxon>
        <taxon>Polyangiales</taxon>
        <taxon>Polyangiaceae</taxon>
        <taxon>Polyangium</taxon>
    </lineage>
</organism>
<gene>
    <name evidence="1" type="ORF">GF068_37160</name>
</gene>
<comment type="caution">
    <text evidence="1">The sequence shown here is derived from an EMBL/GenBank/DDBJ whole genome shotgun (WGS) entry which is preliminary data.</text>
</comment>
<evidence type="ECO:0000313" key="2">
    <source>
        <dbReference type="Proteomes" id="UP000440224"/>
    </source>
</evidence>
<reference evidence="1 2" key="1">
    <citation type="submission" date="2019-10" db="EMBL/GenBank/DDBJ databases">
        <title>A soil myxobacterium in the family Polyangiaceae.</title>
        <authorList>
            <person name="Li Y."/>
            <person name="Wang J."/>
        </authorList>
    </citation>
    <scope>NUCLEOTIDE SEQUENCE [LARGE SCALE GENOMIC DNA]</scope>
    <source>
        <strain evidence="1 2">DSM 14734</strain>
    </source>
</reference>
<dbReference type="EMBL" id="WJIE01000018">
    <property type="protein sequence ID" value="MRG97519.1"/>
    <property type="molecule type" value="Genomic_DNA"/>
</dbReference>
<dbReference type="Proteomes" id="UP000440224">
    <property type="component" value="Unassembled WGS sequence"/>
</dbReference>
<dbReference type="InterPro" id="IPR054648">
    <property type="entry name" value="TudS-rel"/>
</dbReference>
<dbReference type="AlphaFoldDB" id="A0A6N7Q080"/>
<accession>A0A6N7Q080</accession>